<sequence>MRSLNSGLACGLLLSVMMSDLHAQTSAPVITPEVVAVTVNGNEVADFASVLRTGDGKIFIASQLLPVVRLSMTNAEVLHISGNEYCRIDNLPDTHVAFDDATQTLRIVASGSAFNGSTASIGGQPRRNVQAPAVGGYLNYDLTYSRSAVYRNFGALLDANVFGLAGGEFQYREIYRQTAGINSLYRLDTRYVRDFPDSIATLTLGDSTTVSSNWSNQVYFGGIQYNTNFSIRPDVIPTPLPTLSGVAQAPSTVNIYVDSVLRASTNVNSGPFALSNVPVFTGQGNVQMVVEDALGRQQVISQPFINSPLMLREGTHAGSFEAGLQRENYGLASSRYADGFVSGTYRYGFRYVTAETHAEATARNQDVGVGSTIPLFNFVVLTASVAGSMSQYGSGALVQVQLSHQSPGFGISVSDTVTTRNYWQLGYGSNNRPASHEFLAQGSISLGPRISFSLSYLNDANRDLPNIEAVATGLTFDMRRYGSLSLSVSKALSSIRTLTAGALWVIPYGHQSVATSQINFGAHDTTANLEVFRAPDLEGGWGYRARTTFINDDSQDVGVSYLSKLGQIELGANHIAGQFNEQAEATGGIAMLGGIVRPTRWIDGSFAMAEVPLRQTVDVYSNNRVIGHTDGSGIAMLPNLVAYEENRIRLDDAAIPLDVALDLSERIVTPPQKGGYLIRFEAKKVTGATIILVDEHNQPIPAGAVVGAEGQASQQVARNGEVFMPDIVLPASVTATWGAKRCTAKALAPASPIVLPTVGPFVCGE</sequence>
<dbReference type="Pfam" id="PF00577">
    <property type="entry name" value="Usher"/>
    <property type="match status" value="1"/>
</dbReference>
<dbReference type="Gene3D" id="2.60.40.2610">
    <property type="entry name" value="Outer membrane usher protein FimD, plug domain"/>
    <property type="match status" value="1"/>
</dbReference>
<dbReference type="PANTHER" id="PTHR30451">
    <property type="entry name" value="OUTER MEMBRANE USHER PROTEIN"/>
    <property type="match status" value="1"/>
</dbReference>
<keyword evidence="1" id="KW-0732">Signal</keyword>
<dbReference type="Gene3D" id="2.60.40.3110">
    <property type="match status" value="1"/>
</dbReference>
<dbReference type="Gene3D" id="2.60.40.2070">
    <property type="match status" value="1"/>
</dbReference>
<proteinExistence type="predicted"/>
<reference evidence="2 3" key="1">
    <citation type="submission" date="2019-08" db="EMBL/GenBank/DDBJ databases">
        <authorList>
            <person name="Herpell B J."/>
        </authorList>
    </citation>
    <scope>NUCLEOTIDE SEQUENCE [LARGE SCALE GENOMIC DNA]</scope>
    <source>
        <strain evidence="3">Msb3</strain>
    </source>
</reference>
<dbReference type="GO" id="GO:0009279">
    <property type="term" value="C:cell outer membrane"/>
    <property type="evidence" value="ECO:0007669"/>
    <property type="project" value="TreeGrafter"/>
</dbReference>
<dbReference type="InterPro" id="IPR042186">
    <property type="entry name" value="FimD_plug_dom"/>
</dbReference>
<keyword evidence="3" id="KW-1185">Reference proteome</keyword>
<dbReference type="InterPro" id="IPR000015">
    <property type="entry name" value="Fimb_usher"/>
</dbReference>
<dbReference type="PANTHER" id="PTHR30451:SF5">
    <property type="entry name" value="SLR0019 PROTEIN"/>
    <property type="match status" value="1"/>
</dbReference>
<gene>
    <name evidence="2" type="ORF">PDMSB3_3108</name>
</gene>
<dbReference type="KEGG" id="pdio:PDMSB3_3108.1"/>
<dbReference type="InterPro" id="IPR043142">
    <property type="entry name" value="PapC-like_C_sf"/>
</dbReference>
<evidence type="ECO:0000313" key="3">
    <source>
        <dbReference type="Proteomes" id="UP000325811"/>
    </source>
</evidence>
<dbReference type="EMBL" id="LR699554">
    <property type="protein sequence ID" value="VVD34392.1"/>
    <property type="molecule type" value="Genomic_DNA"/>
</dbReference>
<name>A0A5Q4ZW05_9BURK</name>
<dbReference type="Proteomes" id="UP000325811">
    <property type="component" value="Chromosome II"/>
</dbReference>
<evidence type="ECO:0000256" key="1">
    <source>
        <dbReference type="SAM" id="SignalP"/>
    </source>
</evidence>
<feature type="chain" id="PRO_5024788799" evidence="1">
    <location>
        <begin position="24"/>
        <end position="765"/>
    </location>
</feature>
<protein>
    <submittedName>
        <fullName evidence="2">Sigma-fimbriae usher protein</fullName>
    </submittedName>
</protein>
<organism evidence="2 3">
    <name type="scientific">Paraburkholderia dioscoreae</name>
    <dbReference type="NCBI Taxonomy" id="2604047"/>
    <lineage>
        <taxon>Bacteria</taxon>
        <taxon>Pseudomonadati</taxon>
        <taxon>Pseudomonadota</taxon>
        <taxon>Betaproteobacteria</taxon>
        <taxon>Burkholderiales</taxon>
        <taxon>Burkholderiaceae</taxon>
        <taxon>Paraburkholderia</taxon>
    </lineage>
</organism>
<dbReference type="GO" id="GO:0015473">
    <property type="term" value="F:fimbrial usher porin activity"/>
    <property type="evidence" value="ECO:0007669"/>
    <property type="project" value="InterPro"/>
</dbReference>
<accession>A0A5Q4ZW05</accession>
<dbReference type="RefSeq" id="WP_007178401.1">
    <property type="nucleotide sequence ID" value="NZ_LR699554.1"/>
</dbReference>
<dbReference type="GO" id="GO:0009297">
    <property type="term" value="P:pilus assembly"/>
    <property type="evidence" value="ECO:0007669"/>
    <property type="project" value="InterPro"/>
</dbReference>
<feature type="signal peptide" evidence="1">
    <location>
        <begin position="1"/>
        <end position="23"/>
    </location>
</feature>
<evidence type="ECO:0000313" key="2">
    <source>
        <dbReference type="EMBL" id="VVD34392.1"/>
    </source>
</evidence>
<dbReference type="AlphaFoldDB" id="A0A5Q4ZW05"/>